<feature type="binding site" evidence="7">
    <location>
        <position position="69"/>
    </location>
    <ligand>
        <name>substrate</name>
    </ligand>
</feature>
<gene>
    <name evidence="9" type="ORF">I6U50_02950</name>
</gene>
<evidence type="ECO:0000256" key="7">
    <source>
        <dbReference type="HAMAP-Rule" id="MF_01405"/>
    </source>
</evidence>
<reference evidence="9 10" key="1">
    <citation type="submission" date="2020-12" db="EMBL/GenBank/DDBJ databases">
        <title>Salegentibacter orientalis sp. nov., isolated from costal sediment.</title>
        <authorList>
            <person name="Lian F.-B."/>
        </authorList>
    </citation>
    <scope>NUCLEOTIDE SEQUENCE [LARGE SCALE GENOMIC DNA]</scope>
    <source>
        <strain evidence="9 10">F60176</strain>
    </source>
</reference>
<feature type="active site" description="Proton acceptor" evidence="7">
    <location>
        <position position="68"/>
    </location>
</feature>
<feature type="binding site" evidence="7">
    <location>
        <position position="68"/>
    </location>
    <ligand>
        <name>Mg(2+)</name>
        <dbReference type="ChEBI" id="CHEBI:18420"/>
    </ligand>
</feature>
<sequence length="190" mass="21155">MKLVFATHNKNKLIEVKALLPHYIELLSLDDIGCTEEIPETADTIEGNAILKAEHVRHRYGYDCFADDTGLEVDALDGKPGVFSARYAGEGKNDQANVTKLLNKLEGKKNRKAQFKTAIALNLNDNQNLFTGICKGEILLEKRGDQGFGYDPVFIPKGFSKTFAEMSLSEKSEISHRGIAFKELITYLSK</sequence>
<feature type="binding site" evidence="7">
    <location>
        <position position="171"/>
    </location>
    <ligand>
        <name>substrate</name>
    </ligand>
</feature>
<evidence type="ECO:0000256" key="1">
    <source>
        <dbReference type="ARBA" id="ARBA00008023"/>
    </source>
</evidence>
<comment type="caution">
    <text evidence="9">The sequence shown here is derived from an EMBL/GenBank/DDBJ whole genome shotgun (WGS) entry which is preliminary data.</text>
</comment>
<keyword evidence="5 7" id="KW-0460">Magnesium</keyword>
<keyword evidence="6 7" id="KW-0546">Nucleotide metabolism</keyword>
<dbReference type="SUPFAM" id="SSF52972">
    <property type="entry name" value="ITPase-like"/>
    <property type="match status" value="1"/>
</dbReference>
<evidence type="ECO:0000256" key="4">
    <source>
        <dbReference type="ARBA" id="ARBA00022801"/>
    </source>
</evidence>
<comment type="catalytic activity">
    <reaction evidence="7">
        <text>dITP + H2O = dIMP + diphosphate + H(+)</text>
        <dbReference type="Rhea" id="RHEA:28342"/>
        <dbReference type="ChEBI" id="CHEBI:15377"/>
        <dbReference type="ChEBI" id="CHEBI:15378"/>
        <dbReference type="ChEBI" id="CHEBI:33019"/>
        <dbReference type="ChEBI" id="CHEBI:61194"/>
        <dbReference type="ChEBI" id="CHEBI:61382"/>
        <dbReference type="EC" id="3.6.1.66"/>
    </reaction>
</comment>
<keyword evidence="4 7" id="KW-0378">Hydrolase</keyword>
<evidence type="ECO:0000256" key="2">
    <source>
        <dbReference type="ARBA" id="ARBA00022723"/>
    </source>
</evidence>
<dbReference type="NCBIfam" id="NF011398">
    <property type="entry name" value="PRK14823.1"/>
    <property type="match status" value="1"/>
</dbReference>
<organism evidence="9 10">
    <name type="scientific">Salegentibacter maritimus</name>
    <dbReference type="NCBI Taxonomy" id="2794347"/>
    <lineage>
        <taxon>Bacteria</taxon>
        <taxon>Pseudomonadati</taxon>
        <taxon>Bacteroidota</taxon>
        <taxon>Flavobacteriia</taxon>
        <taxon>Flavobacteriales</taxon>
        <taxon>Flavobacteriaceae</taxon>
        <taxon>Salegentibacter</taxon>
    </lineage>
</organism>
<dbReference type="PANTHER" id="PTHR11067:SF9">
    <property type="entry name" value="INOSINE TRIPHOSPHATE PYROPHOSPHATASE"/>
    <property type="match status" value="1"/>
</dbReference>
<comment type="catalytic activity">
    <reaction evidence="7">
        <text>ITP + H2O = IMP + diphosphate + H(+)</text>
        <dbReference type="Rhea" id="RHEA:29399"/>
        <dbReference type="ChEBI" id="CHEBI:15377"/>
        <dbReference type="ChEBI" id="CHEBI:15378"/>
        <dbReference type="ChEBI" id="CHEBI:33019"/>
        <dbReference type="ChEBI" id="CHEBI:58053"/>
        <dbReference type="ChEBI" id="CHEBI:61402"/>
        <dbReference type="EC" id="3.6.1.66"/>
    </reaction>
</comment>
<dbReference type="InterPro" id="IPR029001">
    <property type="entry name" value="ITPase-like_fam"/>
</dbReference>
<accession>A0ABS0TD96</accession>
<dbReference type="Gene3D" id="3.90.950.10">
    <property type="match status" value="1"/>
</dbReference>
<dbReference type="InterPro" id="IPR020922">
    <property type="entry name" value="dITP/XTP_pyrophosphatase"/>
</dbReference>
<feature type="binding site" evidence="7">
    <location>
        <begin position="176"/>
        <end position="177"/>
    </location>
    <ligand>
        <name>substrate</name>
    </ligand>
</feature>
<feature type="binding site" evidence="7">
    <location>
        <begin position="7"/>
        <end position="12"/>
    </location>
    <ligand>
        <name>substrate</name>
    </ligand>
</feature>
<dbReference type="InterPro" id="IPR002637">
    <property type="entry name" value="RdgB/HAM1"/>
</dbReference>
<protein>
    <recommendedName>
        <fullName evidence="7">dITP/XTP pyrophosphatase</fullName>
        <ecNumber evidence="7">3.6.1.66</ecNumber>
    </recommendedName>
    <alternativeName>
        <fullName evidence="7">Non-canonical purine NTP pyrophosphatase</fullName>
    </alternativeName>
    <alternativeName>
        <fullName evidence="7">Non-standard purine NTP pyrophosphatase</fullName>
    </alternativeName>
    <alternativeName>
        <fullName evidence="7">Nucleoside-triphosphate diphosphatase</fullName>
    </alternativeName>
    <alternativeName>
        <fullName evidence="7">Nucleoside-triphosphate pyrophosphatase</fullName>
        <shortName evidence="7">NTPase</shortName>
    </alternativeName>
</protein>
<dbReference type="Proteomes" id="UP000635665">
    <property type="component" value="Unassembled WGS sequence"/>
</dbReference>
<dbReference type="EC" id="3.6.1.66" evidence="7"/>
<comment type="similarity">
    <text evidence="1 7 8">Belongs to the HAM1 NTPase family.</text>
</comment>
<comment type="catalytic activity">
    <reaction evidence="7">
        <text>XTP + H2O = XMP + diphosphate + H(+)</text>
        <dbReference type="Rhea" id="RHEA:28610"/>
        <dbReference type="ChEBI" id="CHEBI:15377"/>
        <dbReference type="ChEBI" id="CHEBI:15378"/>
        <dbReference type="ChEBI" id="CHEBI:33019"/>
        <dbReference type="ChEBI" id="CHEBI:57464"/>
        <dbReference type="ChEBI" id="CHEBI:61314"/>
        <dbReference type="EC" id="3.6.1.66"/>
    </reaction>
</comment>
<keyword evidence="10" id="KW-1185">Reference proteome</keyword>
<evidence type="ECO:0000256" key="3">
    <source>
        <dbReference type="ARBA" id="ARBA00022741"/>
    </source>
</evidence>
<evidence type="ECO:0000256" key="8">
    <source>
        <dbReference type="RuleBase" id="RU003781"/>
    </source>
</evidence>
<comment type="function">
    <text evidence="7">Pyrophosphatase that catalyzes the hydrolysis of nucleoside triphosphates to their monophosphate derivatives, with a high preference for the non-canonical purine nucleotides XTP (xanthosine triphosphate), dITP (deoxyinosine triphosphate) and ITP. Seems to function as a house-cleaning enzyme that removes non-canonical purine nucleotides from the nucleotide pool, thus preventing their incorporation into DNA/RNA and avoiding chromosomal lesions.</text>
</comment>
<feature type="binding site" evidence="7">
    <location>
        <begin position="148"/>
        <end position="151"/>
    </location>
    <ligand>
        <name>substrate</name>
    </ligand>
</feature>
<dbReference type="RefSeq" id="WP_198637790.1">
    <property type="nucleotide sequence ID" value="NZ_JAEHNY010000002.1"/>
</dbReference>
<name>A0ABS0TD96_9FLAO</name>
<dbReference type="CDD" id="cd00515">
    <property type="entry name" value="HAM1"/>
    <property type="match status" value="1"/>
</dbReference>
<dbReference type="PANTHER" id="PTHR11067">
    <property type="entry name" value="INOSINE TRIPHOSPHATE PYROPHOSPHATASE/HAM1 PROTEIN"/>
    <property type="match status" value="1"/>
</dbReference>
<comment type="subunit">
    <text evidence="7">Homodimer.</text>
</comment>
<keyword evidence="2 7" id="KW-0479">Metal-binding</keyword>
<keyword evidence="3 7" id="KW-0547">Nucleotide-binding</keyword>
<evidence type="ECO:0000256" key="6">
    <source>
        <dbReference type="ARBA" id="ARBA00023080"/>
    </source>
</evidence>
<comment type="cofactor">
    <cofactor evidence="7">
        <name>Mg(2+)</name>
        <dbReference type="ChEBI" id="CHEBI:18420"/>
    </cofactor>
    <text evidence="7">Binds 1 Mg(2+) ion per subunit.</text>
</comment>
<dbReference type="Pfam" id="PF01725">
    <property type="entry name" value="Ham1p_like"/>
    <property type="match status" value="1"/>
</dbReference>
<evidence type="ECO:0000313" key="9">
    <source>
        <dbReference type="EMBL" id="MBI6118973.1"/>
    </source>
</evidence>
<dbReference type="HAMAP" id="MF_01405">
    <property type="entry name" value="Non_canon_purine_NTPase"/>
    <property type="match status" value="1"/>
</dbReference>
<evidence type="ECO:0000256" key="5">
    <source>
        <dbReference type="ARBA" id="ARBA00022842"/>
    </source>
</evidence>
<proteinExistence type="inferred from homology"/>
<dbReference type="EMBL" id="JAEHNY010000002">
    <property type="protein sequence ID" value="MBI6118973.1"/>
    <property type="molecule type" value="Genomic_DNA"/>
</dbReference>
<comment type="caution">
    <text evidence="7">Lacks conserved residue(s) required for the propagation of feature annotation.</text>
</comment>
<dbReference type="NCBIfam" id="TIGR00042">
    <property type="entry name" value="RdgB/HAM1 family non-canonical purine NTP pyrophosphatase"/>
    <property type="match status" value="1"/>
</dbReference>
<evidence type="ECO:0000313" key="10">
    <source>
        <dbReference type="Proteomes" id="UP000635665"/>
    </source>
</evidence>